<evidence type="ECO:0000313" key="5">
    <source>
        <dbReference type="Proteomes" id="UP000005951"/>
    </source>
</evidence>
<dbReference type="InterPro" id="IPR052242">
    <property type="entry name" value="Mito_3-hydroxyacyl-CoA_DH"/>
</dbReference>
<dbReference type="Pfam" id="PF00725">
    <property type="entry name" value="3HCDH"/>
    <property type="match status" value="1"/>
</dbReference>
<dbReference type="GO" id="GO:0003857">
    <property type="term" value="F:(3S)-3-hydroxyacyl-CoA dehydrogenase (NAD+) activity"/>
    <property type="evidence" value="ECO:0007669"/>
    <property type="project" value="TreeGrafter"/>
</dbReference>
<dbReference type="Proteomes" id="UP000005951">
    <property type="component" value="Unassembled WGS sequence"/>
</dbReference>
<dbReference type="InterPro" id="IPR013328">
    <property type="entry name" value="6PGD_dom2"/>
</dbReference>
<dbReference type="SUPFAM" id="SSF48179">
    <property type="entry name" value="6-phosphogluconate dehydrogenase C-terminal domain-like"/>
    <property type="match status" value="1"/>
</dbReference>
<dbReference type="PANTHER" id="PTHR43561">
    <property type="match status" value="1"/>
</dbReference>
<dbReference type="EMBL" id="AJYC02000362">
    <property type="protein sequence ID" value="EKT76316.1"/>
    <property type="molecule type" value="Genomic_DNA"/>
</dbReference>
<accession>K8X660</accession>
<proteinExistence type="predicted"/>
<dbReference type="PANTHER" id="PTHR43561:SF3">
    <property type="entry name" value="HYDROXYACYL-COENZYME A DEHYDROGENASE, MITOCHONDRIAL"/>
    <property type="match status" value="1"/>
</dbReference>
<comment type="pathway">
    <text evidence="1">Lipid metabolism; butanoate metabolism.</text>
</comment>
<evidence type="ECO:0000313" key="4">
    <source>
        <dbReference type="EMBL" id="EKT76316.1"/>
    </source>
</evidence>
<feature type="non-terminal residue" evidence="4">
    <location>
        <position position="82"/>
    </location>
</feature>
<reference evidence="4 5" key="1">
    <citation type="journal article" date="2013" name="Genome Announc.">
        <title>Draft Genome Sequence of Rhodococcus opacus Strain M213 Shows a Diverse Catabolic Potential.</title>
        <authorList>
            <person name="Pathak A."/>
            <person name="Green S.J."/>
            <person name="Ogram A."/>
            <person name="Chauhan A."/>
        </authorList>
    </citation>
    <scope>NUCLEOTIDE SEQUENCE [LARGE SCALE GENOMIC DNA]</scope>
    <source>
        <strain evidence="4 5">M213</strain>
    </source>
</reference>
<dbReference type="AlphaFoldDB" id="K8X660"/>
<feature type="domain" description="3-hydroxyacyl-CoA dehydrogenase C-terminal" evidence="3">
    <location>
        <begin position="2"/>
        <end position="70"/>
    </location>
</feature>
<dbReference type="GO" id="GO:0006635">
    <property type="term" value="P:fatty acid beta-oxidation"/>
    <property type="evidence" value="ECO:0007669"/>
    <property type="project" value="TreeGrafter"/>
</dbReference>
<name>K8X660_RHOOP</name>
<organism evidence="4 5">
    <name type="scientific">Rhodococcus opacus M213</name>
    <dbReference type="NCBI Taxonomy" id="1129896"/>
    <lineage>
        <taxon>Bacteria</taxon>
        <taxon>Bacillati</taxon>
        <taxon>Actinomycetota</taxon>
        <taxon>Actinomycetes</taxon>
        <taxon>Mycobacteriales</taxon>
        <taxon>Nocardiaceae</taxon>
        <taxon>Rhodococcus</taxon>
    </lineage>
</organism>
<dbReference type="InterPro" id="IPR006108">
    <property type="entry name" value="3HC_DH_C"/>
</dbReference>
<evidence type="ECO:0000256" key="2">
    <source>
        <dbReference type="ARBA" id="ARBA00023027"/>
    </source>
</evidence>
<gene>
    <name evidence="4" type="ORF">WSS_A43385</name>
</gene>
<keyword evidence="2" id="KW-0520">NAD</keyword>
<protein>
    <submittedName>
        <fullName evidence="4">Putative 3-hydroxybutyryl-CoA dehydrogenase Hbd</fullName>
    </submittedName>
</protein>
<comment type="caution">
    <text evidence="4">The sequence shown here is derived from an EMBL/GenBank/DDBJ whole genome shotgun (WGS) entry which is preliminary data.</text>
</comment>
<sequence>MVNGLLIPYLVNSIRMLESGFASREDIDEGMISGCAHPLGPLTLCDRIGLDLILAITESLHAEFREQQHIRRRCYSAWSMPV</sequence>
<evidence type="ECO:0000256" key="1">
    <source>
        <dbReference type="ARBA" id="ARBA00005086"/>
    </source>
</evidence>
<dbReference type="InterPro" id="IPR008927">
    <property type="entry name" value="6-PGluconate_DH-like_C_sf"/>
</dbReference>
<evidence type="ECO:0000259" key="3">
    <source>
        <dbReference type="Pfam" id="PF00725"/>
    </source>
</evidence>
<dbReference type="Gene3D" id="1.10.1040.10">
    <property type="entry name" value="N-(1-d-carboxylethyl)-l-norvaline Dehydrogenase, domain 2"/>
    <property type="match status" value="1"/>
</dbReference>